<dbReference type="GO" id="GO:0009927">
    <property type="term" value="F:histidine phosphotransfer kinase activity"/>
    <property type="evidence" value="ECO:0007669"/>
    <property type="project" value="TreeGrafter"/>
</dbReference>
<keyword evidence="4" id="KW-0808">Transferase</keyword>
<dbReference type="Pfam" id="PF02518">
    <property type="entry name" value="HATPase_c"/>
    <property type="match status" value="1"/>
</dbReference>
<dbReference type="EC" id="2.7.13.3" evidence="2"/>
<evidence type="ECO:0000313" key="13">
    <source>
        <dbReference type="Proteomes" id="UP001139559"/>
    </source>
</evidence>
<evidence type="ECO:0000256" key="7">
    <source>
        <dbReference type="ARBA" id="ARBA00023012"/>
    </source>
</evidence>
<dbReference type="InterPro" id="IPR001789">
    <property type="entry name" value="Sig_transdc_resp-reg_receiver"/>
</dbReference>
<dbReference type="SMART" id="SM00388">
    <property type="entry name" value="HisKA"/>
    <property type="match status" value="1"/>
</dbReference>
<keyword evidence="3 8" id="KW-0597">Phosphoprotein</keyword>
<dbReference type="CDD" id="cd16922">
    <property type="entry name" value="HATPase_EvgS-ArcB-TorS-like"/>
    <property type="match status" value="1"/>
</dbReference>
<evidence type="ECO:0000256" key="2">
    <source>
        <dbReference type="ARBA" id="ARBA00012438"/>
    </source>
</evidence>
<sequence>MRNGLILCLCFSFFSSFTLASESSNNSPTITIGVPEVLSGKIPEKEEVLGFMLNYWTNWAYKNNYQPIIVEGTFEELSIKLKSGEVDFITTATSSSLSSSNYLVSLPYISLVGALYENIGVKTHGKVALNLPPNVLPSYFDRGNDVILHSYDVKDIGNVLSDVDYVYTIKTEEIKVELERHGLLEKFVLSNEIDPGIKISALARKDNTSLIRKINHSIINDEFTTQLDDWYKFFKQGSSYYSLLIGTYDKNLSPQKLNTLAQLPTLSFSYIIKGSEPDFTSDGFFVDGYLINILKKISRHIGINFEPVGYEDFDSAFAALERKEVDLFPGLFKTNERSFLAFTQSIGNNIAAIASKENYSSSSSLEGLRIALVEGYAENKILKSTIDFTPVIYSSMQEAVLSVSEGNTDAFVGNIFNVSYQVSAQNLHNLKVLRAENFNFDLPVRIGLQKKHQNAVSLFNYALFSLGSDLQTEAQDRWKRQANSINISSELDRVTKKYTIYVVVGMLVLLIAFMVYRRNVRSKLQLALALKSALANAEAQQKKAEQLATAKTDFLARMSHEIRTPMNGVLGMAEALTFTELNKEQKGLLNSLNGAANSLLALLNDVLDFSKMEAGKLTIEEVNCNIKELLGLVRDNFIITANDKGLAIDIIVSDSLSSHYLCDTTRLMQVLNNLVSNAIKFTEKGAITIEASLVANQTNSDTLVFYVKDTGIGIPDKAIADLFNPFTQAENSITRKFGGTGLGLSICKEIVDAMKGDISVASIHGVGTQFKIQLELKRSTLTAEKLTDFSPEQTLSSSELTTLHLLLVEDNELNRQVISGQLNKLGVSHDYAVNGQEGYQLCQTNHYDIVLSDCHMPIMDGFALARKLSAQEVRPYLIALTADVVSGTSQKCLEAGFNDYLSKPCPIDILKHKLLSSLSELKAIEHVSTLKNVSEISDPLNESPPHETEHVLDELDYLVNDFLPNSQESHHLSPTTAVSLTDELFEGLLITIQSNPPFSPNHVIEICGDDESMAKTILSSFLDNVDQTPPNKGEELNTKQQYKDQFHKLKGSFLYLGLETAGELSQRLEIYALDINLVELKEGLNILSRYMDFVTEQIELYLDEN</sequence>
<feature type="chain" id="PRO_5040989325" description="histidine kinase" evidence="9">
    <location>
        <begin position="21"/>
        <end position="1105"/>
    </location>
</feature>
<dbReference type="PANTHER" id="PTHR43047:SF72">
    <property type="entry name" value="OSMOSENSING HISTIDINE PROTEIN KINASE SLN1"/>
    <property type="match status" value="1"/>
</dbReference>
<dbReference type="CDD" id="cd01007">
    <property type="entry name" value="PBP2_BvgS_HisK_like"/>
    <property type="match status" value="1"/>
</dbReference>
<dbReference type="SUPFAM" id="SSF47226">
    <property type="entry name" value="Histidine-containing phosphotransfer domain, HPT domain"/>
    <property type="match status" value="1"/>
</dbReference>
<dbReference type="RefSeq" id="WP_248008548.1">
    <property type="nucleotide sequence ID" value="NZ_JAJHVV010000005.1"/>
</dbReference>
<feature type="modified residue" description="4-aspartylphosphate" evidence="8">
    <location>
        <position position="853"/>
    </location>
</feature>
<dbReference type="InterPro" id="IPR036097">
    <property type="entry name" value="HisK_dim/P_sf"/>
</dbReference>
<dbReference type="CDD" id="cd17546">
    <property type="entry name" value="REC_hyHK_CKI1_RcsC-like"/>
    <property type="match status" value="1"/>
</dbReference>
<evidence type="ECO:0000256" key="1">
    <source>
        <dbReference type="ARBA" id="ARBA00000085"/>
    </source>
</evidence>
<dbReference type="SMART" id="SM00387">
    <property type="entry name" value="HATPase_c"/>
    <property type="match status" value="1"/>
</dbReference>
<keyword evidence="9" id="KW-0732">Signal</keyword>
<accession>A0A9X1XIL0</accession>
<evidence type="ECO:0000256" key="9">
    <source>
        <dbReference type="SAM" id="SignalP"/>
    </source>
</evidence>
<dbReference type="PROSITE" id="PS50109">
    <property type="entry name" value="HIS_KIN"/>
    <property type="match status" value="1"/>
</dbReference>
<dbReference type="Gene3D" id="1.20.120.160">
    <property type="entry name" value="HPT domain"/>
    <property type="match status" value="1"/>
</dbReference>
<dbReference type="PANTHER" id="PTHR43047">
    <property type="entry name" value="TWO-COMPONENT HISTIDINE PROTEIN KINASE"/>
    <property type="match status" value="1"/>
</dbReference>
<dbReference type="SMART" id="SM00062">
    <property type="entry name" value="PBPb"/>
    <property type="match status" value="1"/>
</dbReference>
<protein>
    <recommendedName>
        <fullName evidence="2">histidine kinase</fullName>
        <ecNumber evidence="2">2.7.13.3</ecNumber>
    </recommendedName>
</protein>
<keyword evidence="6" id="KW-0378">Hydrolase</keyword>
<dbReference type="Proteomes" id="UP001139559">
    <property type="component" value="Unassembled WGS sequence"/>
</dbReference>
<dbReference type="SUPFAM" id="SSF52172">
    <property type="entry name" value="CheY-like"/>
    <property type="match status" value="1"/>
</dbReference>
<dbReference type="InterPro" id="IPR011006">
    <property type="entry name" value="CheY-like_superfamily"/>
</dbReference>
<dbReference type="SUPFAM" id="SSF53850">
    <property type="entry name" value="Periplasmic binding protein-like II"/>
    <property type="match status" value="1"/>
</dbReference>
<keyword evidence="7" id="KW-0902">Two-component regulatory system</keyword>
<evidence type="ECO:0000256" key="5">
    <source>
        <dbReference type="ARBA" id="ARBA00022777"/>
    </source>
</evidence>
<dbReference type="Gene3D" id="3.30.565.10">
    <property type="entry name" value="Histidine kinase-like ATPase, C-terminal domain"/>
    <property type="match status" value="1"/>
</dbReference>
<keyword evidence="5" id="KW-0418">Kinase</keyword>
<dbReference type="InterPro" id="IPR003661">
    <property type="entry name" value="HisK_dim/P_dom"/>
</dbReference>
<feature type="signal peptide" evidence="9">
    <location>
        <begin position="1"/>
        <end position="20"/>
    </location>
</feature>
<reference evidence="12" key="1">
    <citation type="submission" date="2021-11" db="EMBL/GenBank/DDBJ databases">
        <title>Vibrio ZSDE26 sp. nov. and Vibrio ZSDZ34 sp. nov., isolated from coastal seawater in Qingdao.</title>
        <authorList>
            <person name="Zhang P."/>
        </authorList>
    </citation>
    <scope>NUCLEOTIDE SEQUENCE</scope>
    <source>
        <strain evidence="12">ZSDE26</strain>
    </source>
</reference>
<dbReference type="SMART" id="SM00448">
    <property type="entry name" value="REC"/>
    <property type="match status" value="1"/>
</dbReference>
<feature type="domain" description="Response regulatory" evidence="11">
    <location>
        <begin position="804"/>
        <end position="918"/>
    </location>
</feature>
<dbReference type="InterPro" id="IPR001638">
    <property type="entry name" value="Solute-binding_3/MltF_N"/>
</dbReference>
<dbReference type="SUPFAM" id="SSF47384">
    <property type="entry name" value="Homodimeric domain of signal transducing histidine kinase"/>
    <property type="match status" value="1"/>
</dbReference>
<dbReference type="InterPro" id="IPR036890">
    <property type="entry name" value="HATPase_C_sf"/>
</dbReference>
<dbReference type="FunFam" id="3.30.565.10:FF:000010">
    <property type="entry name" value="Sensor histidine kinase RcsC"/>
    <property type="match status" value="1"/>
</dbReference>
<dbReference type="AlphaFoldDB" id="A0A9X1XIL0"/>
<organism evidence="12 13">
    <name type="scientific">Vibrio amylolyticus</name>
    <dbReference type="NCBI Taxonomy" id="2847292"/>
    <lineage>
        <taxon>Bacteria</taxon>
        <taxon>Pseudomonadati</taxon>
        <taxon>Pseudomonadota</taxon>
        <taxon>Gammaproteobacteria</taxon>
        <taxon>Vibrionales</taxon>
        <taxon>Vibrionaceae</taxon>
        <taxon>Vibrio</taxon>
    </lineage>
</organism>
<dbReference type="SUPFAM" id="SSF55874">
    <property type="entry name" value="ATPase domain of HSP90 chaperone/DNA topoisomerase II/histidine kinase"/>
    <property type="match status" value="1"/>
</dbReference>
<dbReference type="InterPro" id="IPR003594">
    <property type="entry name" value="HATPase_dom"/>
</dbReference>
<dbReference type="Gene3D" id="3.40.50.2300">
    <property type="match status" value="1"/>
</dbReference>
<dbReference type="EMBL" id="JAJHVV010000005">
    <property type="protein sequence ID" value="MCK6263461.1"/>
    <property type="molecule type" value="Genomic_DNA"/>
</dbReference>
<dbReference type="PROSITE" id="PS50110">
    <property type="entry name" value="RESPONSE_REGULATORY"/>
    <property type="match status" value="1"/>
</dbReference>
<dbReference type="Pfam" id="PF00072">
    <property type="entry name" value="Response_reg"/>
    <property type="match status" value="1"/>
</dbReference>
<dbReference type="InterPro" id="IPR005467">
    <property type="entry name" value="His_kinase_dom"/>
</dbReference>
<proteinExistence type="predicted"/>
<evidence type="ECO:0000259" key="10">
    <source>
        <dbReference type="PROSITE" id="PS50109"/>
    </source>
</evidence>
<comment type="caution">
    <text evidence="12">The sequence shown here is derived from an EMBL/GenBank/DDBJ whole genome shotgun (WGS) entry which is preliminary data.</text>
</comment>
<feature type="domain" description="Histidine kinase" evidence="10">
    <location>
        <begin position="557"/>
        <end position="778"/>
    </location>
</feature>
<evidence type="ECO:0000256" key="3">
    <source>
        <dbReference type="ARBA" id="ARBA00022553"/>
    </source>
</evidence>
<dbReference type="Pfam" id="PF00512">
    <property type="entry name" value="HisKA"/>
    <property type="match status" value="1"/>
</dbReference>
<name>A0A9X1XIL0_9VIBR</name>
<comment type="catalytic activity">
    <reaction evidence="1">
        <text>ATP + protein L-histidine = ADP + protein N-phospho-L-histidine.</text>
        <dbReference type="EC" id="2.7.13.3"/>
    </reaction>
</comment>
<evidence type="ECO:0000313" key="12">
    <source>
        <dbReference type="EMBL" id="MCK6263461.1"/>
    </source>
</evidence>
<dbReference type="InterPro" id="IPR036641">
    <property type="entry name" value="HPT_dom_sf"/>
</dbReference>
<dbReference type="CDD" id="cd00082">
    <property type="entry name" value="HisKA"/>
    <property type="match status" value="1"/>
</dbReference>
<dbReference type="GO" id="GO:0016787">
    <property type="term" value="F:hydrolase activity"/>
    <property type="evidence" value="ECO:0007669"/>
    <property type="project" value="UniProtKB-KW"/>
</dbReference>
<dbReference type="PRINTS" id="PR00344">
    <property type="entry name" value="BCTRLSENSOR"/>
</dbReference>
<evidence type="ECO:0000259" key="11">
    <source>
        <dbReference type="PROSITE" id="PS50110"/>
    </source>
</evidence>
<dbReference type="GO" id="GO:0000155">
    <property type="term" value="F:phosphorelay sensor kinase activity"/>
    <property type="evidence" value="ECO:0007669"/>
    <property type="project" value="InterPro"/>
</dbReference>
<evidence type="ECO:0000256" key="6">
    <source>
        <dbReference type="ARBA" id="ARBA00022801"/>
    </source>
</evidence>
<dbReference type="GO" id="GO:0005886">
    <property type="term" value="C:plasma membrane"/>
    <property type="evidence" value="ECO:0007669"/>
    <property type="project" value="TreeGrafter"/>
</dbReference>
<evidence type="ECO:0000256" key="8">
    <source>
        <dbReference type="PROSITE-ProRule" id="PRU00169"/>
    </source>
</evidence>
<dbReference type="InterPro" id="IPR004358">
    <property type="entry name" value="Sig_transdc_His_kin-like_C"/>
</dbReference>
<dbReference type="Gene3D" id="3.40.190.10">
    <property type="entry name" value="Periplasmic binding protein-like II"/>
    <property type="match status" value="3"/>
</dbReference>
<keyword evidence="13" id="KW-1185">Reference proteome</keyword>
<dbReference type="Gene3D" id="1.10.287.130">
    <property type="match status" value="1"/>
</dbReference>
<gene>
    <name evidence="12" type="ORF">KP803_09265</name>
</gene>
<evidence type="ECO:0000256" key="4">
    <source>
        <dbReference type="ARBA" id="ARBA00022679"/>
    </source>
</evidence>